<comment type="similarity">
    <text evidence="1">Belongs to the short-chain dehydrogenases/reductases (SDR) family.</text>
</comment>
<keyword evidence="3" id="KW-0560">Oxidoreductase</keyword>
<dbReference type="InterPro" id="IPR057571">
    <property type="entry name" value="SDR_PhqE-like"/>
</dbReference>
<dbReference type="AlphaFoldDB" id="A0A9P4MAP9"/>
<evidence type="ECO:0000313" key="4">
    <source>
        <dbReference type="EMBL" id="KAF2104263.1"/>
    </source>
</evidence>
<dbReference type="InterPro" id="IPR002347">
    <property type="entry name" value="SDR_fam"/>
</dbReference>
<reference evidence="4" key="1">
    <citation type="journal article" date="2020" name="Stud. Mycol.">
        <title>101 Dothideomycetes genomes: a test case for predicting lifestyles and emergence of pathogens.</title>
        <authorList>
            <person name="Haridas S."/>
            <person name="Albert R."/>
            <person name="Binder M."/>
            <person name="Bloem J."/>
            <person name="Labutti K."/>
            <person name="Salamov A."/>
            <person name="Andreopoulos B."/>
            <person name="Baker S."/>
            <person name="Barry K."/>
            <person name="Bills G."/>
            <person name="Bluhm B."/>
            <person name="Cannon C."/>
            <person name="Castanera R."/>
            <person name="Culley D."/>
            <person name="Daum C."/>
            <person name="Ezra D."/>
            <person name="Gonzalez J."/>
            <person name="Henrissat B."/>
            <person name="Kuo A."/>
            <person name="Liang C."/>
            <person name="Lipzen A."/>
            <person name="Lutzoni F."/>
            <person name="Magnuson J."/>
            <person name="Mondo S."/>
            <person name="Nolan M."/>
            <person name="Ohm R."/>
            <person name="Pangilinan J."/>
            <person name="Park H.-J."/>
            <person name="Ramirez L."/>
            <person name="Alfaro M."/>
            <person name="Sun H."/>
            <person name="Tritt A."/>
            <person name="Yoshinaga Y."/>
            <person name="Zwiers L.-H."/>
            <person name="Turgeon B."/>
            <person name="Goodwin S."/>
            <person name="Spatafora J."/>
            <person name="Crous P."/>
            <person name="Grigoriev I."/>
        </authorList>
    </citation>
    <scope>NUCLEOTIDE SEQUENCE</scope>
    <source>
        <strain evidence="4">CBS 133067</strain>
    </source>
</reference>
<dbReference type="Gene3D" id="3.40.50.720">
    <property type="entry name" value="NAD(P)-binding Rossmann-like Domain"/>
    <property type="match status" value="1"/>
</dbReference>
<dbReference type="InterPro" id="IPR036291">
    <property type="entry name" value="NAD(P)-bd_dom_sf"/>
</dbReference>
<dbReference type="InterPro" id="IPR051122">
    <property type="entry name" value="SDR_DHRS6-like"/>
</dbReference>
<dbReference type="PANTHER" id="PTHR43477">
    <property type="entry name" value="DIHYDROANTICAPSIN 7-DEHYDROGENASE"/>
    <property type="match status" value="1"/>
</dbReference>
<gene>
    <name evidence="4" type="ORF">NA57DRAFT_62887</name>
</gene>
<protein>
    <submittedName>
        <fullName evidence="4">NAD(P)-binding protein</fullName>
    </submittedName>
</protein>
<dbReference type="SUPFAM" id="SSF51735">
    <property type="entry name" value="NAD(P)-binding Rossmann-fold domains"/>
    <property type="match status" value="1"/>
</dbReference>
<dbReference type="PRINTS" id="PR00081">
    <property type="entry name" value="GDHRDH"/>
</dbReference>
<comment type="caution">
    <text evidence="4">The sequence shown here is derived from an EMBL/GenBank/DDBJ whole genome shotgun (WGS) entry which is preliminary data.</text>
</comment>
<evidence type="ECO:0000313" key="5">
    <source>
        <dbReference type="Proteomes" id="UP000799772"/>
    </source>
</evidence>
<dbReference type="CDD" id="cd05233">
    <property type="entry name" value="SDR_c"/>
    <property type="match status" value="1"/>
</dbReference>
<dbReference type="EMBL" id="ML978121">
    <property type="protein sequence ID" value="KAF2104263.1"/>
    <property type="molecule type" value="Genomic_DNA"/>
</dbReference>
<evidence type="ECO:0000256" key="2">
    <source>
        <dbReference type="ARBA" id="ARBA00022857"/>
    </source>
</evidence>
<keyword evidence="5" id="KW-1185">Reference proteome</keyword>
<accession>A0A9P4MAP9</accession>
<sequence length="272" mass="28575">MSGQDQTKYANKLQDANVLILGGTSGIGLCVAEASLEFGALVSVASSNPERVHQAVAKLQKAYPSKKDNIRGYQCDLGNQDTMEKNTVSILEKVVQDTGKKLDHIVHLSGTGVDPVPLSALGVKDMTDRNSVNLRFFSPLMFGKHAPKYMNPGPSSSITLTSGVLAIRPLHGTGFAGPMTGNAASSLGMTKGLAVDLAPLRVNLVLPGAVDTPLWDALPGGIGAVLKAKAKDTMLTKIIGKPEDVAESYLCCMRDANMTGTEVHTNGGTLLF</sequence>
<dbReference type="GO" id="GO:0016491">
    <property type="term" value="F:oxidoreductase activity"/>
    <property type="evidence" value="ECO:0007669"/>
    <property type="project" value="UniProtKB-KW"/>
</dbReference>
<dbReference type="Pfam" id="PF23441">
    <property type="entry name" value="SDR"/>
    <property type="match status" value="1"/>
</dbReference>
<evidence type="ECO:0000256" key="1">
    <source>
        <dbReference type="ARBA" id="ARBA00006484"/>
    </source>
</evidence>
<dbReference type="PANTHER" id="PTHR43477:SF1">
    <property type="entry name" value="DIHYDROANTICAPSIN 7-DEHYDROGENASE"/>
    <property type="match status" value="1"/>
</dbReference>
<dbReference type="Proteomes" id="UP000799772">
    <property type="component" value="Unassembled WGS sequence"/>
</dbReference>
<organism evidence="4 5">
    <name type="scientific">Rhizodiscina lignyota</name>
    <dbReference type="NCBI Taxonomy" id="1504668"/>
    <lineage>
        <taxon>Eukaryota</taxon>
        <taxon>Fungi</taxon>
        <taxon>Dikarya</taxon>
        <taxon>Ascomycota</taxon>
        <taxon>Pezizomycotina</taxon>
        <taxon>Dothideomycetes</taxon>
        <taxon>Pleosporomycetidae</taxon>
        <taxon>Aulographales</taxon>
        <taxon>Rhizodiscinaceae</taxon>
        <taxon>Rhizodiscina</taxon>
    </lineage>
</organism>
<keyword evidence="2" id="KW-0521">NADP</keyword>
<proteinExistence type="inferred from homology"/>
<evidence type="ECO:0000256" key="3">
    <source>
        <dbReference type="ARBA" id="ARBA00023002"/>
    </source>
</evidence>
<dbReference type="OrthoDB" id="294295at2759"/>
<name>A0A9P4MAP9_9PEZI</name>